<protein>
    <submittedName>
        <fullName evidence="3">HupE/UreJ family protein</fullName>
    </submittedName>
</protein>
<feature type="signal peptide" evidence="2">
    <location>
        <begin position="1"/>
        <end position="21"/>
    </location>
</feature>
<reference evidence="3 4" key="1">
    <citation type="submission" date="2023-01" db="EMBL/GenBank/DDBJ databases">
        <title>Psychrosphaera sp. nov., isolated from marine algae.</title>
        <authorList>
            <person name="Bayburt H."/>
            <person name="Choi B.J."/>
            <person name="Kim J.M."/>
            <person name="Choi D.G."/>
            <person name="Jeon C.O."/>
        </authorList>
    </citation>
    <scope>NUCLEOTIDE SEQUENCE [LARGE SCALE GENOMIC DNA]</scope>
    <source>
        <strain evidence="3 4">G1-22</strain>
    </source>
</reference>
<dbReference type="InterPro" id="IPR032809">
    <property type="entry name" value="Put_HupE_UreJ"/>
</dbReference>
<gene>
    <name evidence="3" type="ORF">PN838_05030</name>
</gene>
<dbReference type="Proteomes" id="UP001528411">
    <property type="component" value="Unassembled WGS sequence"/>
</dbReference>
<name>A0ABT5FCF2_9GAMM</name>
<keyword evidence="4" id="KW-1185">Reference proteome</keyword>
<proteinExistence type="predicted"/>
<keyword evidence="2" id="KW-0732">Signal</keyword>
<feature type="transmembrane region" description="Helical" evidence="1">
    <location>
        <begin position="237"/>
        <end position="255"/>
    </location>
</feature>
<feature type="transmembrane region" description="Helical" evidence="1">
    <location>
        <begin position="170"/>
        <end position="189"/>
    </location>
</feature>
<feature type="transmembrane region" description="Helical" evidence="1">
    <location>
        <begin position="201"/>
        <end position="225"/>
    </location>
</feature>
<sequence>MFKTLTLYFVLLMSPLSTVYAGDDSQIGNAITDNISSVNASLDAEKSPGMAQRNPSKEMLDAFKNVEQSQVTNLTTKQRVEKYLVSGFLHIVPMGLDHIVFIIALFLSTTVFSTLFWQVTVFTLAHTITLALATIWGISLVASIVEPLIALSIIYVAIENIRTEQTLKRRYLVTFIFGLLHGFGFAFVLSEFGLSNNNLAVSLVSFNVGVELGQLFVIAILMTLFYKWSRAPSYRAFVQLPLSVIVGFLGLFWLLERII</sequence>
<accession>A0ABT5FCF2</accession>
<dbReference type="Pfam" id="PF13795">
    <property type="entry name" value="HupE_UreJ_2"/>
    <property type="match status" value="1"/>
</dbReference>
<evidence type="ECO:0000256" key="1">
    <source>
        <dbReference type="SAM" id="Phobius"/>
    </source>
</evidence>
<comment type="caution">
    <text evidence="3">The sequence shown here is derived from an EMBL/GenBank/DDBJ whole genome shotgun (WGS) entry which is preliminary data.</text>
</comment>
<evidence type="ECO:0000313" key="4">
    <source>
        <dbReference type="Proteomes" id="UP001528411"/>
    </source>
</evidence>
<keyword evidence="1" id="KW-1133">Transmembrane helix</keyword>
<evidence type="ECO:0000313" key="3">
    <source>
        <dbReference type="EMBL" id="MDC2888260.1"/>
    </source>
</evidence>
<keyword evidence="1" id="KW-0812">Transmembrane</keyword>
<feature type="transmembrane region" description="Helical" evidence="1">
    <location>
        <begin position="138"/>
        <end position="158"/>
    </location>
</feature>
<dbReference type="EMBL" id="JAQOMS010000002">
    <property type="protein sequence ID" value="MDC2888260.1"/>
    <property type="molecule type" value="Genomic_DNA"/>
</dbReference>
<organism evidence="3 4">
    <name type="scientific">Psychrosphaera algicola</name>
    <dbReference type="NCBI Taxonomy" id="3023714"/>
    <lineage>
        <taxon>Bacteria</taxon>
        <taxon>Pseudomonadati</taxon>
        <taxon>Pseudomonadota</taxon>
        <taxon>Gammaproteobacteria</taxon>
        <taxon>Alteromonadales</taxon>
        <taxon>Pseudoalteromonadaceae</taxon>
        <taxon>Psychrosphaera</taxon>
    </lineage>
</organism>
<evidence type="ECO:0000256" key="2">
    <source>
        <dbReference type="SAM" id="SignalP"/>
    </source>
</evidence>
<keyword evidence="1" id="KW-0472">Membrane</keyword>
<dbReference type="RefSeq" id="WP_272179924.1">
    <property type="nucleotide sequence ID" value="NZ_JAQOMS010000002.1"/>
</dbReference>
<feature type="chain" id="PRO_5045132510" evidence="2">
    <location>
        <begin position="22"/>
        <end position="259"/>
    </location>
</feature>